<reference evidence="1" key="1">
    <citation type="submission" date="2018-05" db="EMBL/GenBank/DDBJ databases">
        <authorList>
            <person name="Lanie J.A."/>
            <person name="Ng W.-L."/>
            <person name="Kazmierczak K.M."/>
            <person name="Andrzejewski T.M."/>
            <person name="Davidsen T.M."/>
            <person name="Wayne K.J."/>
            <person name="Tettelin H."/>
            <person name="Glass J.I."/>
            <person name="Rusch D."/>
            <person name="Podicherti R."/>
            <person name="Tsui H.-C.T."/>
            <person name="Winkler M.E."/>
        </authorList>
    </citation>
    <scope>NUCLEOTIDE SEQUENCE</scope>
</reference>
<name>A0A382AZC3_9ZZZZ</name>
<feature type="non-terminal residue" evidence="1">
    <location>
        <position position="30"/>
    </location>
</feature>
<organism evidence="1">
    <name type="scientific">marine metagenome</name>
    <dbReference type="NCBI Taxonomy" id="408172"/>
    <lineage>
        <taxon>unclassified sequences</taxon>
        <taxon>metagenomes</taxon>
        <taxon>ecological metagenomes</taxon>
    </lineage>
</organism>
<accession>A0A382AZC3</accession>
<gene>
    <name evidence="1" type="ORF">METZ01_LOCUS159672</name>
</gene>
<dbReference type="AlphaFoldDB" id="A0A382AZC3"/>
<evidence type="ECO:0000313" key="1">
    <source>
        <dbReference type="EMBL" id="SVB06818.1"/>
    </source>
</evidence>
<protein>
    <submittedName>
        <fullName evidence="1">Uncharacterized protein</fullName>
    </submittedName>
</protein>
<dbReference type="EMBL" id="UINC01027490">
    <property type="protein sequence ID" value="SVB06818.1"/>
    <property type="molecule type" value="Genomic_DNA"/>
</dbReference>
<proteinExistence type="predicted"/>
<sequence>MRVNVSSINQIEQPIIKDNSKTIAQTIEES</sequence>